<evidence type="ECO:0000313" key="2">
    <source>
        <dbReference type="Proteomes" id="UP000178249"/>
    </source>
</evidence>
<accession>A0A1F6C532</accession>
<reference evidence="1 2" key="1">
    <citation type="journal article" date="2016" name="Nat. Commun.">
        <title>Thousands of microbial genomes shed light on interconnected biogeochemical processes in an aquifer system.</title>
        <authorList>
            <person name="Anantharaman K."/>
            <person name="Brown C.T."/>
            <person name="Hug L.A."/>
            <person name="Sharon I."/>
            <person name="Castelle C.J."/>
            <person name="Probst A.J."/>
            <person name="Thomas B.C."/>
            <person name="Singh A."/>
            <person name="Wilkins M.J."/>
            <person name="Karaoz U."/>
            <person name="Brodie E.L."/>
            <person name="Williams K.H."/>
            <person name="Hubbard S.S."/>
            <person name="Banfield J.F."/>
        </authorList>
    </citation>
    <scope>NUCLEOTIDE SEQUENCE [LARGE SCALE GENOMIC DNA]</scope>
</reference>
<comment type="caution">
    <text evidence="1">The sequence shown here is derived from an EMBL/GenBank/DDBJ whole genome shotgun (WGS) entry which is preliminary data.</text>
</comment>
<sequence length="94" mass="11004">MFEHLASLDCSADAEQESLDFNFQRASTFSQFNQQPRGKPTGYDPWLRCKFYLETEGFQTFLQGHRGKPRGNTLRVLYHFWSNVDFDFLDASIV</sequence>
<dbReference type="EMBL" id="MFKP01000016">
    <property type="protein sequence ID" value="OGG44203.1"/>
    <property type="molecule type" value="Genomic_DNA"/>
</dbReference>
<evidence type="ECO:0000313" key="1">
    <source>
        <dbReference type="EMBL" id="OGG44203.1"/>
    </source>
</evidence>
<organism evidence="1 2">
    <name type="scientific">Candidatus Kaiserbacteria bacterium RIFCSPHIGHO2_01_FULL_48_10</name>
    <dbReference type="NCBI Taxonomy" id="1798476"/>
    <lineage>
        <taxon>Bacteria</taxon>
        <taxon>Candidatus Kaiseribacteriota</taxon>
    </lineage>
</organism>
<gene>
    <name evidence="1" type="ORF">A2841_04180</name>
</gene>
<name>A0A1F6C532_9BACT</name>
<proteinExistence type="predicted"/>
<dbReference type="AlphaFoldDB" id="A0A1F6C532"/>
<dbReference type="Proteomes" id="UP000178249">
    <property type="component" value="Unassembled WGS sequence"/>
</dbReference>
<protein>
    <submittedName>
        <fullName evidence="1">Uncharacterized protein</fullName>
    </submittedName>
</protein>